<keyword evidence="3 6" id="KW-0812">Transmembrane</keyword>
<name>A0A512AI86_9SPHN</name>
<dbReference type="GO" id="GO:0000271">
    <property type="term" value="P:polysaccharide biosynthetic process"/>
    <property type="evidence" value="ECO:0007669"/>
    <property type="project" value="InterPro"/>
</dbReference>
<evidence type="ECO:0000256" key="6">
    <source>
        <dbReference type="SAM" id="Phobius"/>
    </source>
</evidence>
<evidence type="ECO:0000256" key="1">
    <source>
        <dbReference type="ARBA" id="ARBA00004141"/>
    </source>
</evidence>
<gene>
    <name evidence="8" type="ORF">NSE01_12620</name>
</gene>
<evidence type="ECO:0000256" key="2">
    <source>
        <dbReference type="ARBA" id="ARBA00009399"/>
    </source>
</evidence>
<sequence>MTVLDIAPLNRLRQLVLARYILASVGALAVDMGTFRALLSAGMTPVTASAIGYSIGIAVHWVLSSRKVFADQVAAGGIARTRQKAMFVVSALIGLAVTTMIVGGASAAGLDPSIAKLCAIVVSFTVTWLLRKRVVFR</sequence>
<dbReference type="InterPro" id="IPR051401">
    <property type="entry name" value="GtrA_CellWall_Glycosyl"/>
</dbReference>
<comment type="caution">
    <text evidence="8">The sequence shown here is derived from an EMBL/GenBank/DDBJ whole genome shotgun (WGS) entry which is preliminary data.</text>
</comment>
<feature type="transmembrane region" description="Helical" evidence="6">
    <location>
        <begin position="85"/>
        <end position="107"/>
    </location>
</feature>
<accession>A0A512AI86</accession>
<dbReference type="GO" id="GO:0005886">
    <property type="term" value="C:plasma membrane"/>
    <property type="evidence" value="ECO:0007669"/>
    <property type="project" value="TreeGrafter"/>
</dbReference>
<keyword evidence="4 6" id="KW-1133">Transmembrane helix</keyword>
<dbReference type="Pfam" id="PF04138">
    <property type="entry name" value="GtrA_DPMS_TM"/>
    <property type="match status" value="1"/>
</dbReference>
<evidence type="ECO:0000256" key="3">
    <source>
        <dbReference type="ARBA" id="ARBA00022692"/>
    </source>
</evidence>
<protein>
    <recommendedName>
        <fullName evidence="7">GtrA/DPMS transmembrane domain-containing protein</fullName>
    </recommendedName>
</protein>
<organism evidence="8 9">
    <name type="scientific">Novosphingobium sediminis</name>
    <dbReference type="NCBI Taxonomy" id="707214"/>
    <lineage>
        <taxon>Bacteria</taxon>
        <taxon>Pseudomonadati</taxon>
        <taxon>Pseudomonadota</taxon>
        <taxon>Alphaproteobacteria</taxon>
        <taxon>Sphingomonadales</taxon>
        <taxon>Sphingomonadaceae</taxon>
        <taxon>Novosphingobium</taxon>
    </lineage>
</organism>
<evidence type="ECO:0000256" key="4">
    <source>
        <dbReference type="ARBA" id="ARBA00022989"/>
    </source>
</evidence>
<dbReference type="InterPro" id="IPR007267">
    <property type="entry name" value="GtrA_DPMS_TM"/>
</dbReference>
<feature type="transmembrane region" description="Helical" evidence="6">
    <location>
        <begin position="20"/>
        <end position="39"/>
    </location>
</feature>
<evidence type="ECO:0000259" key="7">
    <source>
        <dbReference type="Pfam" id="PF04138"/>
    </source>
</evidence>
<dbReference type="PANTHER" id="PTHR38459:SF1">
    <property type="entry name" value="PROPHAGE BACTOPRENOL-LINKED GLUCOSE TRANSLOCASE HOMOLOG"/>
    <property type="match status" value="1"/>
</dbReference>
<evidence type="ECO:0000256" key="5">
    <source>
        <dbReference type="ARBA" id="ARBA00023136"/>
    </source>
</evidence>
<feature type="transmembrane region" description="Helical" evidence="6">
    <location>
        <begin position="45"/>
        <end position="64"/>
    </location>
</feature>
<keyword evidence="5 6" id="KW-0472">Membrane</keyword>
<dbReference type="EMBL" id="BJYR01000009">
    <property type="protein sequence ID" value="GEN99429.1"/>
    <property type="molecule type" value="Genomic_DNA"/>
</dbReference>
<comment type="similarity">
    <text evidence="2">Belongs to the GtrA family.</text>
</comment>
<reference evidence="8 9" key="1">
    <citation type="submission" date="2019-07" db="EMBL/GenBank/DDBJ databases">
        <title>Whole genome shotgun sequence of Novosphingobium sediminis NBRC 106119.</title>
        <authorList>
            <person name="Hosoyama A."/>
            <person name="Uohara A."/>
            <person name="Ohji S."/>
            <person name="Ichikawa N."/>
        </authorList>
    </citation>
    <scope>NUCLEOTIDE SEQUENCE [LARGE SCALE GENOMIC DNA]</scope>
    <source>
        <strain evidence="8 9">NBRC 106119</strain>
    </source>
</reference>
<keyword evidence="9" id="KW-1185">Reference proteome</keyword>
<feature type="domain" description="GtrA/DPMS transmembrane" evidence="7">
    <location>
        <begin position="19"/>
        <end position="136"/>
    </location>
</feature>
<proteinExistence type="inferred from homology"/>
<evidence type="ECO:0000313" key="8">
    <source>
        <dbReference type="EMBL" id="GEN99429.1"/>
    </source>
</evidence>
<evidence type="ECO:0000313" key="9">
    <source>
        <dbReference type="Proteomes" id="UP000321464"/>
    </source>
</evidence>
<dbReference type="PANTHER" id="PTHR38459">
    <property type="entry name" value="PROPHAGE BACTOPRENOL-LINKED GLUCOSE TRANSLOCASE HOMOLOG"/>
    <property type="match status" value="1"/>
</dbReference>
<comment type="subcellular location">
    <subcellularLocation>
        <location evidence="1">Membrane</location>
        <topology evidence="1">Multi-pass membrane protein</topology>
    </subcellularLocation>
</comment>
<dbReference type="AlphaFoldDB" id="A0A512AI86"/>
<dbReference type="RefSeq" id="WP_246135056.1">
    <property type="nucleotide sequence ID" value="NZ_BJYR01000009.1"/>
</dbReference>
<feature type="transmembrane region" description="Helical" evidence="6">
    <location>
        <begin position="113"/>
        <end position="130"/>
    </location>
</feature>
<dbReference type="Proteomes" id="UP000321464">
    <property type="component" value="Unassembled WGS sequence"/>
</dbReference>